<reference evidence="9" key="1">
    <citation type="journal article" date="2013" name="Genome Biol. Evol.">
        <title>Punctuated emergences of genetic and phenotypic innovations in eumetazoan, bilaterian, euteleostome, and hominidae ancestors.</title>
        <authorList>
            <person name="Wenger Y."/>
            <person name="Galliot B."/>
        </authorList>
    </citation>
    <scope>NUCLEOTIDE SEQUENCE</scope>
    <source>
        <tissue evidence="9">Whole animals</tissue>
    </source>
</reference>
<dbReference type="PROSITE" id="PS50082">
    <property type="entry name" value="WD_REPEATS_2"/>
    <property type="match status" value="5"/>
</dbReference>
<feature type="repeat" description="WD" evidence="7">
    <location>
        <begin position="307"/>
        <end position="330"/>
    </location>
</feature>
<feature type="repeat" description="WD" evidence="7">
    <location>
        <begin position="190"/>
        <end position="222"/>
    </location>
</feature>
<evidence type="ECO:0000256" key="2">
    <source>
        <dbReference type="ARBA" id="ARBA00022552"/>
    </source>
</evidence>
<organism evidence="9">
    <name type="scientific">Hydra vulgaris</name>
    <name type="common">Hydra</name>
    <name type="synonym">Hydra attenuata</name>
    <dbReference type="NCBI Taxonomy" id="6087"/>
    <lineage>
        <taxon>Eukaryota</taxon>
        <taxon>Metazoa</taxon>
        <taxon>Cnidaria</taxon>
        <taxon>Hydrozoa</taxon>
        <taxon>Hydroidolina</taxon>
        <taxon>Anthoathecata</taxon>
        <taxon>Aplanulata</taxon>
        <taxon>Hydridae</taxon>
        <taxon>Hydra</taxon>
    </lineage>
</organism>
<feature type="repeat" description="WD" evidence="7">
    <location>
        <begin position="259"/>
        <end position="298"/>
    </location>
</feature>
<dbReference type="EMBL" id="HAAD01001264">
    <property type="protein sequence ID" value="CDG67496.1"/>
    <property type="molecule type" value="mRNA"/>
</dbReference>
<keyword evidence="5 6" id="KW-0539">Nucleus</keyword>
<dbReference type="GO" id="GO:0000466">
    <property type="term" value="P:maturation of 5.8S rRNA from tricistronic rRNA transcript (SSU-rRNA, 5.8S rRNA, LSU-rRNA)"/>
    <property type="evidence" value="ECO:0007669"/>
    <property type="project" value="UniProtKB-UniRule"/>
</dbReference>
<accession>T2M611</accession>
<protein>
    <recommendedName>
        <fullName evidence="6">Ribosome biogenesis protein WDR12 homolog</fullName>
    </recommendedName>
</protein>
<evidence type="ECO:0000313" key="9">
    <source>
        <dbReference type="EMBL" id="CDG67496.1"/>
    </source>
</evidence>
<keyword evidence="2 6" id="KW-0698">rRNA processing</keyword>
<dbReference type="OMA" id="DHKYVEF"/>
<feature type="repeat" description="WD" evidence="7">
    <location>
        <begin position="101"/>
        <end position="140"/>
    </location>
</feature>
<dbReference type="GO" id="GO:0000463">
    <property type="term" value="P:maturation of LSU-rRNA from tricistronic rRNA transcript (SSU-rRNA, 5.8S rRNA, LSU-rRNA)"/>
    <property type="evidence" value="ECO:0007669"/>
    <property type="project" value="UniProtKB-UniRule"/>
</dbReference>
<evidence type="ECO:0000256" key="4">
    <source>
        <dbReference type="ARBA" id="ARBA00022737"/>
    </source>
</evidence>
<dbReference type="OrthoDB" id="10251381at2759"/>
<dbReference type="InterPro" id="IPR001680">
    <property type="entry name" value="WD40_rpt"/>
</dbReference>
<keyword evidence="3 7" id="KW-0853">WD repeat</keyword>
<dbReference type="InterPro" id="IPR019775">
    <property type="entry name" value="WD40_repeat_CS"/>
</dbReference>
<dbReference type="InterPro" id="IPR028599">
    <property type="entry name" value="WDR12/Ytm1"/>
</dbReference>
<evidence type="ECO:0000256" key="5">
    <source>
        <dbReference type="ARBA" id="ARBA00023242"/>
    </source>
</evidence>
<evidence type="ECO:0000259" key="8">
    <source>
        <dbReference type="Pfam" id="PF08154"/>
    </source>
</evidence>
<comment type="similarity">
    <text evidence="6">Belongs to the WD repeat WDR12/YTM1 family.</text>
</comment>
<sequence length="423" mass="47754">MADKEDVHVQAKLYTKLKKFQIQDTLLSIPSISGTLELNALIKGLLLSEDSNILEFDFLINGEYFEADSLASYISEKNISTESVIEIEYILKQKEPKLEKSLLHNDWVSSIDVENDLIITGTYDSLVNIWSKKNGKLLCAAESHSMAVKHVLWNKHENNEISFLSASQDQSVLIWMYKRLESKCFSIHSCRGHAGSVDCLALHPRTHKFASGSWDKMIKIWDSKIDLHATNEDIDDSTKKSKKNSMDNAPTIRTPLITLSGHKEPVSSLLWIDDKLVSAGWDHCIRFWDCETATNTFTFTGNKVYLSISYSASSHLLASGSTDKYIRLWDPRVSDGTVVKSMLSSHNGWISSVEWSPSNEHHLVSGSYDNSVKLWDIRSTKKSITNVESHQDKVMCVRWVENDLVLSGGADSQVHITKLDLNE</sequence>
<proteinExistence type="evidence at transcript level"/>
<dbReference type="GO" id="GO:0005654">
    <property type="term" value="C:nucleoplasm"/>
    <property type="evidence" value="ECO:0007669"/>
    <property type="project" value="UniProtKB-SubCell"/>
</dbReference>
<gene>
    <name evidence="9" type="primary">WDR12</name>
</gene>
<dbReference type="InterPro" id="IPR015943">
    <property type="entry name" value="WD40/YVTN_repeat-like_dom_sf"/>
</dbReference>
<dbReference type="Gene3D" id="2.130.10.10">
    <property type="entry name" value="YVTN repeat-like/Quinoprotein amine dehydrogenase"/>
    <property type="match status" value="1"/>
</dbReference>
<feature type="repeat" description="WD" evidence="7">
    <location>
        <begin position="343"/>
        <end position="385"/>
    </location>
</feature>
<dbReference type="PROSITE" id="PS50294">
    <property type="entry name" value="WD_REPEATS_REGION"/>
    <property type="match status" value="3"/>
</dbReference>
<dbReference type="GO" id="GO:0043021">
    <property type="term" value="F:ribonucleoprotein complex binding"/>
    <property type="evidence" value="ECO:0007669"/>
    <property type="project" value="UniProtKB-UniRule"/>
</dbReference>
<evidence type="ECO:0000256" key="1">
    <source>
        <dbReference type="ARBA" id="ARBA00022517"/>
    </source>
</evidence>
<evidence type="ECO:0000256" key="3">
    <source>
        <dbReference type="ARBA" id="ARBA00022574"/>
    </source>
</evidence>
<dbReference type="Pfam" id="PF08154">
    <property type="entry name" value="NLE"/>
    <property type="match status" value="1"/>
</dbReference>
<dbReference type="InterPro" id="IPR012972">
    <property type="entry name" value="NLE"/>
</dbReference>
<dbReference type="HAMAP" id="MF_03029">
    <property type="entry name" value="WDR12"/>
    <property type="match status" value="1"/>
</dbReference>
<keyword evidence="4" id="KW-0677">Repeat</keyword>
<dbReference type="AlphaFoldDB" id="T2M611"/>
<dbReference type="PANTHER" id="PTHR19855">
    <property type="entry name" value="WD40 REPEAT PROTEIN 12, 37"/>
    <property type="match status" value="1"/>
</dbReference>
<dbReference type="GO" id="GO:0005730">
    <property type="term" value="C:nucleolus"/>
    <property type="evidence" value="ECO:0007669"/>
    <property type="project" value="UniProtKB-SubCell"/>
</dbReference>
<dbReference type="Pfam" id="PF00400">
    <property type="entry name" value="WD40"/>
    <property type="match status" value="6"/>
</dbReference>
<evidence type="ECO:0000256" key="6">
    <source>
        <dbReference type="HAMAP-Rule" id="MF_03029"/>
    </source>
</evidence>
<dbReference type="SMART" id="SM00320">
    <property type="entry name" value="WD40"/>
    <property type="match status" value="7"/>
</dbReference>
<dbReference type="SUPFAM" id="SSF50978">
    <property type="entry name" value="WD40 repeat-like"/>
    <property type="match status" value="1"/>
</dbReference>
<dbReference type="PROSITE" id="PS00678">
    <property type="entry name" value="WD_REPEATS_1"/>
    <property type="match status" value="1"/>
</dbReference>
<comment type="function">
    <text evidence="6">Required for maturation of ribosomal RNAs and formation of the large ribosomal subunit.</text>
</comment>
<dbReference type="KEGG" id="hmg:100213199"/>
<dbReference type="PANTHER" id="PTHR19855:SF11">
    <property type="entry name" value="RIBOSOME BIOGENESIS PROTEIN WDR12"/>
    <property type="match status" value="1"/>
</dbReference>
<comment type="subcellular location">
    <subcellularLocation>
        <location evidence="6">Nucleus</location>
        <location evidence="6">Nucleolus</location>
    </subcellularLocation>
    <subcellularLocation>
        <location evidence="6">Nucleus</location>
        <location evidence="6">Nucleoplasm</location>
    </subcellularLocation>
</comment>
<name>T2M611_HYDVU</name>
<dbReference type="GO" id="GO:0030687">
    <property type="term" value="C:preribosome, large subunit precursor"/>
    <property type="evidence" value="ECO:0007669"/>
    <property type="project" value="UniProtKB-UniRule"/>
</dbReference>
<evidence type="ECO:0000256" key="7">
    <source>
        <dbReference type="PROSITE-ProRule" id="PRU00221"/>
    </source>
</evidence>
<dbReference type="PRINTS" id="PR00320">
    <property type="entry name" value="GPROTEINBRPT"/>
</dbReference>
<dbReference type="CDD" id="cd00200">
    <property type="entry name" value="WD40"/>
    <property type="match status" value="1"/>
</dbReference>
<keyword evidence="1 6" id="KW-0690">Ribosome biogenesis</keyword>
<dbReference type="InterPro" id="IPR020472">
    <property type="entry name" value="WD40_PAC1"/>
</dbReference>
<dbReference type="InterPro" id="IPR036322">
    <property type="entry name" value="WD40_repeat_dom_sf"/>
</dbReference>
<feature type="domain" description="NLE" evidence="8">
    <location>
        <begin position="9"/>
        <end position="74"/>
    </location>
</feature>